<dbReference type="Pfam" id="PF14257">
    <property type="entry name" value="DUF4349"/>
    <property type="match status" value="1"/>
</dbReference>
<reference evidence="3 4" key="1">
    <citation type="submission" date="2020-10" db="EMBL/GenBank/DDBJ databases">
        <title>Connecting structure to function with the recovery of over 1000 high-quality activated sludge metagenome-assembled genomes encoding full-length rRNA genes using long-read sequencing.</title>
        <authorList>
            <person name="Singleton C.M."/>
            <person name="Petriglieri F."/>
            <person name="Kristensen J.M."/>
            <person name="Kirkegaard R.H."/>
            <person name="Michaelsen T.Y."/>
            <person name="Andersen M.H."/>
            <person name="Karst S.M."/>
            <person name="Dueholm M.S."/>
            <person name="Nielsen P.H."/>
            <person name="Albertsen M."/>
        </authorList>
    </citation>
    <scope>NUCLEOTIDE SEQUENCE [LARGE SCALE GENOMIC DNA]</scope>
    <source>
        <strain evidence="3">OdNE_18-Q3-R46-58_MAXAC.008</strain>
    </source>
</reference>
<keyword evidence="1" id="KW-0472">Membrane</keyword>
<accession>A0A936K7E3</accession>
<feature type="domain" description="DUF4349" evidence="2">
    <location>
        <begin position="105"/>
        <end position="154"/>
    </location>
</feature>
<feature type="transmembrane region" description="Helical" evidence="1">
    <location>
        <begin position="6"/>
        <end position="27"/>
    </location>
</feature>
<dbReference type="Proteomes" id="UP000709959">
    <property type="component" value="Unassembled WGS sequence"/>
</dbReference>
<evidence type="ECO:0000259" key="2">
    <source>
        <dbReference type="Pfam" id="PF14257"/>
    </source>
</evidence>
<dbReference type="InterPro" id="IPR025645">
    <property type="entry name" value="DUF4349"/>
</dbReference>
<gene>
    <name evidence="3" type="ORF">IPN91_06635</name>
</gene>
<proteinExistence type="predicted"/>
<evidence type="ECO:0000313" key="3">
    <source>
        <dbReference type="EMBL" id="MBK8572317.1"/>
    </source>
</evidence>
<keyword evidence="1" id="KW-0812">Transmembrane</keyword>
<evidence type="ECO:0000256" key="1">
    <source>
        <dbReference type="SAM" id="Phobius"/>
    </source>
</evidence>
<sequence>MKWRLWLKITIGILAMVVVLIFANGVIDSQRARVSQAQDREGNRNRDSFAPQELYKAASPFAGLMESIRPIPDSRVSMKSVGLSLLESSDKTDAVVQQPASSPLKLIRTSQVSIEVPDYEKAAKDLGKVIESLGGYIADTQVHRNPSGTRSGTISSLRLL</sequence>
<protein>
    <submittedName>
        <fullName evidence="3">DUF4349 domain-containing protein</fullName>
    </submittedName>
</protein>
<name>A0A936K7E3_9BACT</name>
<organism evidence="3 4">
    <name type="scientific">Candidatus Geothrix odensensis</name>
    <dbReference type="NCBI Taxonomy" id="2954440"/>
    <lineage>
        <taxon>Bacteria</taxon>
        <taxon>Pseudomonadati</taxon>
        <taxon>Acidobacteriota</taxon>
        <taxon>Holophagae</taxon>
        <taxon>Holophagales</taxon>
        <taxon>Holophagaceae</taxon>
        <taxon>Geothrix</taxon>
    </lineage>
</organism>
<dbReference type="AlphaFoldDB" id="A0A936K7E3"/>
<dbReference type="EMBL" id="JADKCH010000004">
    <property type="protein sequence ID" value="MBK8572317.1"/>
    <property type="molecule type" value="Genomic_DNA"/>
</dbReference>
<evidence type="ECO:0000313" key="4">
    <source>
        <dbReference type="Proteomes" id="UP000709959"/>
    </source>
</evidence>
<comment type="caution">
    <text evidence="3">The sequence shown here is derived from an EMBL/GenBank/DDBJ whole genome shotgun (WGS) entry which is preliminary data.</text>
</comment>
<keyword evidence="1" id="KW-1133">Transmembrane helix</keyword>